<feature type="transmembrane region" description="Helical" evidence="2">
    <location>
        <begin position="525"/>
        <end position="543"/>
    </location>
</feature>
<dbReference type="Pfam" id="PF10995">
    <property type="entry name" value="CBP_BcsE"/>
    <property type="match status" value="1"/>
</dbReference>
<keyword evidence="2" id="KW-0812">Transmembrane</keyword>
<protein>
    <recommendedName>
        <fullName evidence="1">Cellulose biosynthesis protein BcsE</fullName>
    </recommendedName>
</protein>
<reference evidence="3 4" key="1">
    <citation type="submission" date="2018-06" db="EMBL/GenBank/DDBJ databases">
        <authorList>
            <consortium name="Pathogen Informatics"/>
            <person name="Doyle S."/>
        </authorList>
    </citation>
    <scope>NUCLEOTIDE SEQUENCE [LARGE SCALE GENOMIC DNA]</scope>
    <source>
        <strain evidence="3 4">NCTC10211</strain>
    </source>
</reference>
<evidence type="ECO:0000313" key="4">
    <source>
        <dbReference type="Proteomes" id="UP000254765"/>
    </source>
</evidence>
<proteinExistence type="predicted"/>
<accession>A0A379Y670</accession>
<sequence length="585" mass="65958">MAHSFSLGIRQIWEELSVMQAPGLYWINIDRQSDAALLCRQAIAAQPATHKVALICSGDKPERLLAELAAPALQKLPLYQLPEKKAALTQLSDDLMRALRPQNRLLILLAHASLWQTFTTEELREWTRTLAAWLRRQGCTLLILSHGGGINKLKGQLSAQHRILNGLSSLQWQQDSAQYLVNWWSTENGINANQLLTLYAAEGGWQGEDENSQPSPTALRSDESQYLAERSILEGAPPLSANWQLLESNDELAQHGMLRLSATLIFALYQSDQIDHLAHQIHTLRRSRGNGLKIAVREMSASLRYSDERLLLACGANLIVPHVAPLSRFLTMLEGIQGQRFSRHVPADIDALLAGLRPLQLKGYMRPEAFSQAVLSLMGNTLLPEDGKGVMVALRPATGLRAEQAMTLCHLRRFGDVMTVVQGRLVLFLSTCRINDLDTALKFIFRLPVDEAFSNRVVWHQDVDIISEIKRMAQGRWQISATGPAGPRRALAWRRPRCPRNGGSRSPSRCRLARRRNRMLNLNDIVQLILLCALIFIPLGYAFHRRFPHLRQYWQNLLLSPRYLKSAGLWVRTGSSSQIKRKKQP</sequence>
<dbReference type="NCBIfam" id="TIGR03493">
    <property type="entry name" value="cellullose_BcsF"/>
    <property type="match status" value="1"/>
</dbReference>
<dbReference type="AlphaFoldDB" id="A0A379Y670"/>
<evidence type="ECO:0000256" key="1">
    <source>
        <dbReference type="NCBIfam" id="TIGR03369"/>
    </source>
</evidence>
<dbReference type="GO" id="GO:0035438">
    <property type="term" value="F:cyclic-di-GMP binding"/>
    <property type="evidence" value="ECO:0007669"/>
    <property type="project" value="InterPro"/>
</dbReference>
<dbReference type="InterPro" id="IPR017745">
    <property type="entry name" value="BcsE"/>
</dbReference>
<organism evidence="3 4">
    <name type="scientific">Serratia marcescens</name>
    <dbReference type="NCBI Taxonomy" id="615"/>
    <lineage>
        <taxon>Bacteria</taxon>
        <taxon>Pseudomonadati</taxon>
        <taxon>Pseudomonadota</taxon>
        <taxon>Gammaproteobacteria</taxon>
        <taxon>Enterobacterales</taxon>
        <taxon>Yersiniaceae</taxon>
        <taxon>Serratia</taxon>
    </lineage>
</organism>
<keyword evidence="2" id="KW-0472">Membrane</keyword>
<dbReference type="Pfam" id="PF11120">
    <property type="entry name" value="CBP_BcsF"/>
    <property type="match status" value="1"/>
</dbReference>
<evidence type="ECO:0000313" key="3">
    <source>
        <dbReference type="EMBL" id="SUI41356.1"/>
    </source>
</evidence>
<gene>
    <name evidence="3" type="ORF">NCTC10211_00951</name>
</gene>
<keyword evidence="2" id="KW-1133">Transmembrane helix</keyword>
<dbReference type="EMBL" id="UGYK01000002">
    <property type="protein sequence ID" value="SUI41356.1"/>
    <property type="molecule type" value="Genomic_DNA"/>
</dbReference>
<evidence type="ECO:0000256" key="2">
    <source>
        <dbReference type="SAM" id="Phobius"/>
    </source>
</evidence>
<dbReference type="InterPro" id="IPR019995">
    <property type="entry name" value="Cellulose_BcsF/YhjT"/>
</dbReference>
<name>A0A379Y670_SERMA</name>
<dbReference type="NCBIfam" id="TIGR03369">
    <property type="entry name" value="cellulose_bcsE"/>
    <property type="match status" value="1"/>
</dbReference>
<dbReference type="Proteomes" id="UP000254765">
    <property type="component" value="Unassembled WGS sequence"/>
</dbReference>